<dbReference type="InterPro" id="IPR038765">
    <property type="entry name" value="Papain-like_cys_pep_sf"/>
</dbReference>
<proteinExistence type="predicted"/>
<sequence length="213" mass="24086">MLMMREISYNAVKDSLKTGDLILFHGVQTTSKLIELIEWSYWSHVGMVVLPQDIGLTVEGPLFWESTASGDGLTDYLTGQPKVNGPMLVALQDRIGVDVKQHYDTHFLVKYLNRSLQQRELAALKDFMNKVHDRGFPSAENALKYYIDGRSFNKPAPDTEVFCSELTAETFMALGFISQDYVPNGYCPDDFNKGDNIPVLQPFYFTNGARLNK</sequence>
<keyword evidence="2" id="KW-1185">Reference proteome</keyword>
<dbReference type="HOGENOM" id="CLU_1303276_0_0_9"/>
<dbReference type="SUPFAM" id="SSF54001">
    <property type="entry name" value="Cysteine proteinases"/>
    <property type="match status" value="1"/>
</dbReference>
<evidence type="ECO:0000313" key="1">
    <source>
        <dbReference type="EMBL" id="EHQ89017.1"/>
    </source>
</evidence>
<dbReference type="AlphaFoldDB" id="H5XUJ9"/>
<organism evidence="1 2">
    <name type="scientific">Desulfosporosinus youngiae DSM 17734</name>
    <dbReference type="NCBI Taxonomy" id="768710"/>
    <lineage>
        <taxon>Bacteria</taxon>
        <taxon>Bacillati</taxon>
        <taxon>Bacillota</taxon>
        <taxon>Clostridia</taxon>
        <taxon>Eubacteriales</taxon>
        <taxon>Desulfitobacteriaceae</taxon>
        <taxon>Desulfosporosinus</taxon>
    </lineage>
</organism>
<evidence type="ECO:0000313" key="2">
    <source>
        <dbReference type="Proteomes" id="UP000005104"/>
    </source>
</evidence>
<dbReference type="STRING" id="768710.DesyoDRAFT_1904"/>
<name>H5XUJ9_9FIRM</name>
<dbReference type="EMBL" id="CM001441">
    <property type="protein sequence ID" value="EHQ89017.1"/>
    <property type="molecule type" value="Genomic_DNA"/>
</dbReference>
<dbReference type="Gene3D" id="3.90.1720.10">
    <property type="entry name" value="endopeptidase domain like (from Nostoc punctiforme)"/>
    <property type="match status" value="1"/>
</dbReference>
<evidence type="ECO:0008006" key="3">
    <source>
        <dbReference type="Google" id="ProtNLM"/>
    </source>
</evidence>
<protein>
    <recommendedName>
        <fullName evidence="3">Permuted papain-like amidase YaeF/Yiix C92 family enzyme</fullName>
    </recommendedName>
</protein>
<reference evidence="1 2" key="1">
    <citation type="submission" date="2011-11" db="EMBL/GenBank/DDBJ databases">
        <title>The Noncontiguous Finished genome of Desulfosporosinus youngiae DSM 17734.</title>
        <authorList>
            <consortium name="US DOE Joint Genome Institute (JGI-PGF)"/>
            <person name="Lucas S."/>
            <person name="Han J."/>
            <person name="Lapidus A."/>
            <person name="Cheng J.-F."/>
            <person name="Goodwin L."/>
            <person name="Pitluck S."/>
            <person name="Peters L."/>
            <person name="Ovchinnikova G."/>
            <person name="Lu M."/>
            <person name="Land M.L."/>
            <person name="Hauser L."/>
            <person name="Pester M."/>
            <person name="Spring S."/>
            <person name="Ollivier B."/>
            <person name="Rattei T."/>
            <person name="Klenk H.-P."/>
            <person name="Wagner M."/>
            <person name="Loy A."/>
            <person name="Woyke T.J."/>
        </authorList>
    </citation>
    <scope>NUCLEOTIDE SEQUENCE [LARGE SCALE GENOMIC DNA]</scope>
    <source>
        <strain evidence="1 2">DSM 17734</strain>
    </source>
</reference>
<dbReference type="Proteomes" id="UP000005104">
    <property type="component" value="Chromosome"/>
</dbReference>
<gene>
    <name evidence="1" type="ORF">DesyoDRAFT_1904</name>
</gene>
<accession>H5XUJ9</accession>
<dbReference type="eggNOG" id="ENOG5032VSY">
    <property type="taxonomic scope" value="Bacteria"/>
</dbReference>